<dbReference type="AlphaFoldDB" id="A0A0G4HQY3"/>
<evidence type="ECO:0008006" key="2">
    <source>
        <dbReference type="Google" id="ProtNLM"/>
    </source>
</evidence>
<gene>
    <name evidence="1" type="ORF">Cvel_30522</name>
</gene>
<accession>A0A0G4HQY3</accession>
<name>A0A0G4HQY3_9ALVE</name>
<proteinExistence type="predicted"/>
<organism evidence="1">
    <name type="scientific">Chromera velia CCMP2878</name>
    <dbReference type="NCBI Taxonomy" id="1169474"/>
    <lineage>
        <taxon>Eukaryota</taxon>
        <taxon>Sar</taxon>
        <taxon>Alveolata</taxon>
        <taxon>Colpodellida</taxon>
        <taxon>Chromeraceae</taxon>
        <taxon>Chromera</taxon>
    </lineage>
</organism>
<dbReference type="PhylomeDB" id="A0A0G4HQY3"/>
<reference evidence="1" key="1">
    <citation type="submission" date="2014-11" db="EMBL/GenBank/DDBJ databases">
        <authorList>
            <person name="Otto D Thomas"/>
            <person name="Naeem Raeece"/>
        </authorList>
    </citation>
    <scope>NUCLEOTIDE SEQUENCE</scope>
</reference>
<dbReference type="VEuPathDB" id="CryptoDB:Cvel_30522"/>
<dbReference type="EMBL" id="CDMZ01003557">
    <property type="protein sequence ID" value="CEM46801.1"/>
    <property type="molecule type" value="Genomic_DNA"/>
</dbReference>
<protein>
    <recommendedName>
        <fullName evidence="2">MATH domain-containing protein</fullName>
    </recommendedName>
</protein>
<sequence>MKGFRFLLHVYPKGDKTALAGKATVCFAQLDSYRGELSYSLEVAGVKKQGTRHDLSDRSGWGWDICRSEDLVRAAQGTEDGTLEILVSLSAPVSKLVVIRGYTKN</sequence>
<evidence type="ECO:0000313" key="1">
    <source>
        <dbReference type="EMBL" id="CEM46801.1"/>
    </source>
</evidence>